<evidence type="ECO:0000313" key="1">
    <source>
        <dbReference type="EMBL" id="CCQ43176.1"/>
    </source>
</evidence>
<dbReference type="AlphaFoldDB" id="L8E8X0"/>
<reference evidence="1" key="1">
    <citation type="journal article" date="2013" name="PLoS ONE">
        <title>Direct detection of alternative open reading frames translation products in human significantly expands the proteome.</title>
        <authorList>
            <person name="Vanderperre B."/>
            <person name="Lucier J.-F."/>
            <person name="Motard J."/>
            <person name="Tremblay G."/>
            <person name="Vanderperre S."/>
            <person name="Wisztorski M."/>
            <person name="Salzet M."/>
            <person name="Boisvert F.-M."/>
            <person name="Roucou X."/>
        </authorList>
    </citation>
    <scope>NUCLEOTIDE SEQUENCE</scope>
</reference>
<protein>
    <submittedName>
        <fullName evidence="1">Alternative protein CXCL9</fullName>
    </submittedName>
</protein>
<dbReference type="OrthoDB" id="9948647at2759"/>
<gene>
    <name evidence="1" type="primary">CXCL9</name>
</gene>
<sequence length="52" mass="6371">MMQHPCLFMTGCLLSFSNNKKHVVKHLRIFWTVFKKYTVYRKSYNLTMKRTL</sequence>
<organism evidence="1">
    <name type="scientific">Homo sapiens</name>
    <name type="common">Human</name>
    <dbReference type="NCBI Taxonomy" id="9606"/>
    <lineage>
        <taxon>Eukaryota</taxon>
        <taxon>Metazoa</taxon>
        <taxon>Chordata</taxon>
        <taxon>Craniata</taxon>
        <taxon>Vertebrata</taxon>
        <taxon>Euteleostomi</taxon>
        <taxon>Mammalia</taxon>
        <taxon>Eutheria</taxon>
        <taxon>Euarchontoglires</taxon>
        <taxon>Primates</taxon>
        <taxon>Haplorrhini</taxon>
        <taxon>Catarrhini</taxon>
        <taxon>Hominidae</taxon>
        <taxon>Homo</taxon>
    </lineage>
</organism>
<name>L8E8X0_HUMAN</name>
<dbReference type="EMBL" id="HF583679">
    <property type="protein sequence ID" value="CCQ43176.1"/>
    <property type="molecule type" value="Genomic_DNA"/>
</dbReference>
<dbReference type="ChiTaRS" id="CXCL9">
    <property type="organism name" value="human"/>
</dbReference>
<proteinExistence type="predicted"/>
<accession>L8E8X0</accession>